<dbReference type="Proteomes" id="UP001207736">
    <property type="component" value="Unassembled WGS sequence"/>
</dbReference>
<comment type="caution">
    <text evidence="1">The sequence shown here is derived from an EMBL/GenBank/DDBJ whole genome shotgun (WGS) entry which is preliminary data.</text>
</comment>
<name>A0AAV5B106_9FLAO</name>
<protein>
    <submittedName>
        <fullName evidence="1">Uncharacterized protein</fullName>
    </submittedName>
</protein>
<organism evidence="1 3">
    <name type="scientific">Capnocytophaga catalasegens</name>
    <dbReference type="NCBI Taxonomy" id="1004260"/>
    <lineage>
        <taxon>Bacteria</taxon>
        <taxon>Pseudomonadati</taxon>
        <taxon>Bacteroidota</taxon>
        <taxon>Flavobacteriia</taxon>
        <taxon>Flavobacteriales</taxon>
        <taxon>Flavobacteriaceae</taxon>
        <taxon>Capnocytophaga</taxon>
    </lineage>
</organism>
<keyword evidence="4" id="KW-1185">Reference proteome</keyword>
<dbReference type="RefSeq" id="WP_264847074.1">
    <property type="nucleotide sequence ID" value="NZ_BPMA01000040.1"/>
</dbReference>
<proteinExistence type="predicted"/>
<sequence>MAENQKTNIATVRFSSGVGNTLQIKFPKVVSSQKDNTEYIYYTKEGAFLGGNENSSKVYITTQEEYNKSKNKWSSINKEENLLKLFDNPISHKDFLSYAGIINGEASDKNSVSIGIPENELKEERYCLGNAIYNYMKKEKILSIPKIPSSYTYAKADKTPGYRYITESKPENRSDQWFKITIFSVINAITGGKDYSNGSTHWDGGDVFTGNSDKKQKYDPMAHFRQKSLYYDSRVIGIYDKNKLSNNMYNNLKKYYTKYERHREKHLKPLHMYTTAEHYVLVGINPKDTSKLQTIDNEKPKVSYKWKDSTVELVSGPGILKLTLYCLWEVRTQKACSIFYSQLNDKYPVKKTNKNKKSK</sequence>
<dbReference type="Proteomes" id="UP001208692">
    <property type="component" value="Unassembled WGS sequence"/>
</dbReference>
<evidence type="ECO:0000313" key="2">
    <source>
        <dbReference type="EMBL" id="GJM53344.1"/>
    </source>
</evidence>
<accession>A0AAV5B106</accession>
<evidence type="ECO:0000313" key="1">
    <source>
        <dbReference type="EMBL" id="GJM51262.1"/>
    </source>
</evidence>
<evidence type="ECO:0000313" key="3">
    <source>
        <dbReference type="Proteomes" id="UP001207736"/>
    </source>
</evidence>
<dbReference type="AlphaFoldDB" id="A0AAV5B106"/>
<evidence type="ECO:0000313" key="4">
    <source>
        <dbReference type="Proteomes" id="UP001208692"/>
    </source>
</evidence>
<dbReference type="EMBL" id="BQKB01000036">
    <property type="protein sequence ID" value="GJM53344.1"/>
    <property type="molecule type" value="Genomic_DNA"/>
</dbReference>
<gene>
    <name evidence="1" type="ORF">RCZ15_22350</name>
    <name evidence="2" type="ORF">RCZ16_16610</name>
</gene>
<dbReference type="EMBL" id="BQKA01000046">
    <property type="protein sequence ID" value="GJM51262.1"/>
    <property type="molecule type" value="Genomic_DNA"/>
</dbReference>
<reference evidence="1 4" key="1">
    <citation type="submission" date="2021-11" db="EMBL/GenBank/DDBJ databases">
        <title>Draft genome sequence of Capnocytophaga sp. strain KC07075 isolated from cat oral cavity.</title>
        <authorList>
            <person name="Suzuki M."/>
            <person name="Imaoka K."/>
            <person name="Kimura M."/>
            <person name="Morikawa S."/>
            <person name="Maeda K."/>
        </authorList>
    </citation>
    <scope>NUCLEOTIDE SEQUENCE</scope>
    <source>
        <strain evidence="1">KC07075</strain>
        <strain evidence="2 4">KC07079</strain>
    </source>
</reference>